<dbReference type="InterPro" id="IPR021398">
    <property type="entry name" value="DUF3037"/>
</dbReference>
<dbReference type="RefSeq" id="WP_123199721.1">
    <property type="nucleotide sequence ID" value="NZ_RJMB01000002.1"/>
</dbReference>
<reference evidence="1 2" key="1">
    <citation type="submission" date="2018-11" db="EMBL/GenBank/DDBJ databases">
        <title>The genome draft of YIM 96095.</title>
        <authorList>
            <person name="Tang S.-K."/>
            <person name="Chunyu W.-X."/>
            <person name="Feng Y.-Z."/>
        </authorList>
    </citation>
    <scope>NUCLEOTIDE SEQUENCE [LARGE SCALE GENOMIC DNA]</scope>
    <source>
        <strain evidence="1 2">YIM 96095</strain>
    </source>
</reference>
<dbReference type="EMBL" id="RJMB01000002">
    <property type="protein sequence ID" value="RNL86893.1"/>
    <property type="molecule type" value="Genomic_DNA"/>
</dbReference>
<dbReference type="OrthoDB" id="9803207at2"/>
<evidence type="ECO:0000313" key="1">
    <source>
        <dbReference type="EMBL" id="RNL86893.1"/>
    </source>
</evidence>
<dbReference type="Proteomes" id="UP000269198">
    <property type="component" value="Unassembled WGS sequence"/>
</dbReference>
<comment type="caution">
    <text evidence="1">The sequence shown here is derived from an EMBL/GenBank/DDBJ whole genome shotgun (WGS) entry which is preliminary data.</text>
</comment>
<keyword evidence="2" id="KW-1185">Reference proteome</keyword>
<evidence type="ECO:0000313" key="2">
    <source>
        <dbReference type="Proteomes" id="UP000269198"/>
    </source>
</evidence>
<dbReference type="AlphaFoldDB" id="A0A3N0EG98"/>
<accession>A0A3N0EG98</accession>
<dbReference type="Pfam" id="PF11236">
    <property type="entry name" value="DUF3037"/>
    <property type="match status" value="1"/>
</dbReference>
<gene>
    <name evidence="1" type="ORF">EFW17_03215</name>
</gene>
<name>A0A3N0EG98_9ACTN</name>
<organism evidence="1 2">
    <name type="scientific">Halostreptopolyspora alba</name>
    <dbReference type="NCBI Taxonomy" id="2487137"/>
    <lineage>
        <taxon>Bacteria</taxon>
        <taxon>Bacillati</taxon>
        <taxon>Actinomycetota</taxon>
        <taxon>Actinomycetes</taxon>
        <taxon>Streptosporangiales</taxon>
        <taxon>Nocardiopsidaceae</taxon>
        <taxon>Halostreptopolyspora</taxon>
    </lineage>
</organism>
<sequence length="126" mass="13791">MSRAVFEYALVRVVPRPERGERVNAGVIVYCRERGFLGARCELDVDRLLALDARVDVEGVSRALEGVRAVCRGGVCAGAASESDAGQRFRWLTAPRSTVVRPGPVHTGLTVDPEGEMERLSRLLVR</sequence>
<proteinExistence type="predicted"/>
<protein>
    <submittedName>
        <fullName evidence="1">DUF3037 domain-containing protein</fullName>
    </submittedName>
</protein>